<dbReference type="Gramene" id="GBG63575">
    <property type="protein sequence ID" value="GBG63575"/>
    <property type="gene ID" value="CBR_g38641"/>
</dbReference>
<dbReference type="Pfam" id="PF13837">
    <property type="entry name" value="Myb_DNA-bind_4"/>
    <property type="match status" value="1"/>
</dbReference>
<dbReference type="PANTHER" id="PTHR33492:SF9">
    <property type="entry name" value="GB|AAB80672.1"/>
    <property type="match status" value="1"/>
</dbReference>
<feature type="compositionally biased region" description="Basic residues" evidence="1">
    <location>
        <begin position="43"/>
        <end position="52"/>
    </location>
</feature>
<feature type="compositionally biased region" description="Acidic residues" evidence="1">
    <location>
        <begin position="307"/>
        <end position="318"/>
    </location>
</feature>
<feature type="region of interest" description="Disordered" evidence="1">
    <location>
        <begin position="295"/>
        <end position="369"/>
    </location>
</feature>
<dbReference type="InterPro" id="IPR001005">
    <property type="entry name" value="SANT/Myb"/>
</dbReference>
<feature type="region of interest" description="Disordered" evidence="1">
    <location>
        <begin position="43"/>
        <end position="78"/>
    </location>
</feature>
<accession>A0A388K0M9</accession>
<evidence type="ECO:0000313" key="3">
    <source>
        <dbReference type="EMBL" id="GBG63575.1"/>
    </source>
</evidence>
<evidence type="ECO:0000259" key="2">
    <source>
        <dbReference type="PROSITE" id="PS50090"/>
    </source>
</evidence>
<feature type="region of interest" description="Disordered" evidence="1">
    <location>
        <begin position="504"/>
        <end position="576"/>
    </location>
</feature>
<feature type="region of interest" description="Disordered" evidence="1">
    <location>
        <begin position="151"/>
        <end position="277"/>
    </location>
</feature>
<organism evidence="3 4">
    <name type="scientific">Chara braunii</name>
    <name type="common">Braun's stonewort</name>
    <dbReference type="NCBI Taxonomy" id="69332"/>
    <lineage>
        <taxon>Eukaryota</taxon>
        <taxon>Viridiplantae</taxon>
        <taxon>Streptophyta</taxon>
        <taxon>Charophyceae</taxon>
        <taxon>Charales</taxon>
        <taxon>Characeae</taxon>
        <taxon>Chara</taxon>
    </lineage>
</organism>
<dbReference type="Proteomes" id="UP000265515">
    <property type="component" value="Unassembled WGS sequence"/>
</dbReference>
<feature type="compositionally biased region" description="Basic and acidic residues" evidence="1">
    <location>
        <begin position="559"/>
        <end position="574"/>
    </location>
</feature>
<dbReference type="PROSITE" id="PS50090">
    <property type="entry name" value="MYB_LIKE"/>
    <property type="match status" value="1"/>
</dbReference>
<feature type="compositionally biased region" description="Polar residues" evidence="1">
    <location>
        <begin position="212"/>
        <end position="221"/>
    </location>
</feature>
<sequence length="678" mass="72567">MADVLRRLPLLVLVIVLFLFVVFLIVVFLHNCLSCRPWNTRRKRRASMRKPHTDRPMANMQAGAPQVAGQGGSLPSTAAAQRRYDPSAYSHLQSWEMPLPPSDEEVEAEELGTLSLASGSTQLLFSQTLIAGGSASKEGGEFRSLLEAGLDRDDDGEVDPRFGLSSGSAREASRTFIIEDQPSPRSLQRPRGEHTEQSTLRGGASLTARAGPSSTTRQRGASTPPVDPLRKTLPARSGVSAAAERISGVAAAPARNSVGRSNMPNTAPTPDDELRGDPACRLVVRPQPTVENITEGVSNMRAHNDGVDENDGAGDDADDGYREDVEAVDDDSDAPIRPLGKAGGTGRGRDRGGGRGRSAGRGSRVADEDNAGKSAVYWSTDDQLLLVRCKREQDMHLAGLGHNYGRMRTKDWKWEDIAKQMANAGCPREADDCMKKWDNLFLNYKKIQRFQNASGEASFFRLSNEERKDHNFKFWMERALYNEIHGGMLGNHTIFPPNIVDTDNPDGVMAPRRGGSGQARGKKRDAVTEQTAGGSGGGRHTTRTKRSCQDASSVSGAHLDGDGWGRPNDGEGKNETGYPAMEEVARMEHDQITLVTTPQGRHREEAGTGISAATPRAQKALGERGSGGAATPPVQQAVGDRGFVGVGDAAMLGVQAQVRGAAAVVGEAASTPHETGGG</sequence>
<evidence type="ECO:0000256" key="1">
    <source>
        <dbReference type="SAM" id="MobiDB-lite"/>
    </source>
</evidence>
<evidence type="ECO:0000313" key="4">
    <source>
        <dbReference type="Proteomes" id="UP000265515"/>
    </source>
</evidence>
<feature type="compositionally biased region" description="Polar residues" evidence="1">
    <location>
        <begin position="258"/>
        <end position="268"/>
    </location>
</feature>
<dbReference type="InterPro" id="IPR044822">
    <property type="entry name" value="Myb_DNA-bind_4"/>
</dbReference>
<dbReference type="OrthoDB" id="8933168at2759"/>
<dbReference type="Gene3D" id="1.10.10.60">
    <property type="entry name" value="Homeodomain-like"/>
    <property type="match status" value="1"/>
</dbReference>
<reference evidence="3 4" key="1">
    <citation type="journal article" date="2018" name="Cell">
        <title>The Chara Genome: Secondary Complexity and Implications for Plant Terrestrialization.</title>
        <authorList>
            <person name="Nishiyama T."/>
            <person name="Sakayama H."/>
            <person name="Vries J.D."/>
            <person name="Buschmann H."/>
            <person name="Saint-Marcoux D."/>
            <person name="Ullrich K.K."/>
            <person name="Haas F.B."/>
            <person name="Vanderstraeten L."/>
            <person name="Becker D."/>
            <person name="Lang D."/>
            <person name="Vosolsobe S."/>
            <person name="Rombauts S."/>
            <person name="Wilhelmsson P.K.I."/>
            <person name="Janitza P."/>
            <person name="Kern R."/>
            <person name="Heyl A."/>
            <person name="Rumpler F."/>
            <person name="Villalobos L.I.A.C."/>
            <person name="Clay J.M."/>
            <person name="Skokan R."/>
            <person name="Toyoda A."/>
            <person name="Suzuki Y."/>
            <person name="Kagoshima H."/>
            <person name="Schijlen E."/>
            <person name="Tajeshwar N."/>
            <person name="Catarino B."/>
            <person name="Hetherington A.J."/>
            <person name="Saltykova A."/>
            <person name="Bonnot C."/>
            <person name="Breuninger H."/>
            <person name="Symeonidi A."/>
            <person name="Radhakrishnan G.V."/>
            <person name="Van Nieuwerburgh F."/>
            <person name="Deforce D."/>
            <person name="Chang C."/>
            <person name="Karol K.G."/>
            <person name="Hedrich R."/>
            <person name="Ulvskov P."/>
            <person name="Glockner G."/>
            <person name="Delwiche C.F."/>
            <person name="Petrasek J."/>
            <person name="Van de Peer Y."/>
            <person name="Friml J."/>
            <person name="Beilby M."/>
            <person name="Dolan L."/>
            <person name="Kohara Y."/>
            <person name="Sugano S."/>
            <person name="Fujiyama A."/>
            <person name="Delaux P.-M."/>
            <person name="Quint M."/>
            <person name="TheiBen G."/>
            <person name="Hagemann M."/>
            <person name="Harholt J."/>
            <person name="Dunand C."/>
            <person name="Zachgo S."/>
            <person name="Langdale J."/>
            <person name="Maumus F."/>
            <person name="Straeten D.V.D."/>
            <person name="Gould S.B."/>
            <person name="Rensing S.A."/>
        </authorList>
    </citation>
    <scope>NUCLEOTIDE SEQUENCE [LARGE SCALE GENOMIC DNA]</scope>
    <source>
        <strain evidence="3 4">S276</strain>
    </source>
</reference>
<proteinExistence type="predicted"/>
<feature type="domain" description="Myb-like" evidence="2">
    <location>
        <begin position="378"/>
        <end position="441"/>
    </location>
</feature>
<keyword evidence="4" id="KW-1185">Reference proteome</keyword>
<dbReference type="EMBL" id="BFEA01000040">
    <property type="protein sequence ID" value="GBG63575.1"/>
    <property type="molecule type" value="Genomic_DNA"/>
</dbReference>
<name>A0A388K0M9_CHABU</name>
<gene>
    <name evidence="3" type="ORF">CBR_g38641</name>
</gene>
<dbReference type="AlphaFoldDB" id="A0A388K0M9"/>
<protein>
    <recommendedName>
        <fullName evidence="2">Myb-like domain-containing protein</fullName>
    </recommendedName>
</protein>
<dbReference type="PANTHER" id="PTHR33492">
    <property type="entry name" value="OSJNBA0043A12.37 PROTEIN-RELATED"/>
    <property type="match status" value="1"/>
</dbReference>
<comment type="caution">
    <text evidence="3">The sequence shown here is derived from an EMBL/GenBank/DDBJ whole genome shotgun (WGS) entry which is preliminary data.</text>
</comment>